<reference evidence="1" key="2">
    <citation type="submission" date="2025-09" db="UniProtKB">
        <authorList>
            <consortium name="Ensembl"/>
        </authorList>
    </citation>
    <scope>IDENTIFICATION</scope>
</reference>
<evidence type="ECO:0000313" key="2">
    <source>
        <dbReference type="Proteomes" id="UP000694522"/>
    </source>
</evidence>
<name>A0A8B9F995_9PSIT</name>
<evidence type="ECO:0000313" key="1">
    <source>
        <dbReference type="Ensembl" id="ENSACOP00000004329.1"/>
    </source>
</evidence>
<dbReference type="Ensembl" id="ENSACOT00000004502.1">
    <property type="protein sequence ID" value="ENSACOP00000004329.1"/>
    <property type="gene ID" value="ENSACOG00000003065.1"/>
</dbReference>
<organism evidence="1 2">
    <name type="scientific">Amazona collaria</name>
    <name type="common">yellow-billed parrot</name>
    <dbReference type="NCBI Taxonomy" id="241587"/>
    <lineage>
        <taxon>Eukaryota</taxon>
        <taxon>Metazoa</taxon>
        <taxon>Chordata</taxon>
        <taxon>Craniata</taxon>
        <taxon>Vertebrata</taxon>
        <taxon>Euteleostomi</taxon>
        <taxon>Archelosauria</taxon>
        <taxon>Archosauria</taxon>
        <taxon>Dinosauria</taxon>
        <taxon>Saurischia</taxon>
        <taxon>Theropoda</taxon>
        <taxon>Coelurosauria</taxon>
        <taxon>Aves</taxon>
        <taxon>Neognathae</taxon>
        <taxon>Neoaves</taxon>
        <taxon>Telluraves</taxon>
        <taxon>Australaves</taxon>
        <taxon>Psittaciformes</taxon>
        <taxon>Psittacidae</taxon>
        <taxon>Amazona</taxon>
    </lineage>
</organism>
<keyword evidence="2" id="KW-1185">Reference proteome</keyword>
<proteinExistence type="predicted"/>
<protein>
    <submittedName>
        <fullName evidence="1">Uncharacterized protein</fullName>
    </submittedName>
</protein>
<reference evidence="1" key="1">
    <citation type="submission" date="2025-08" db="UniProtKB">
        <authorList>
            <consortium name="Ensembl"/>
        </authorList>
    </citation>
    <scope>IDENTIFICATION</scope>
</reference>
<accession>A0A8B9F995</accession>
<dbReference type="Proteomes" id="UP000694522">
    <property type="component" value="Unplaced"/>
</dbReference>
<dbReference type="AlphaFoldDB" id="A0A8B9F995"/>
<sequence length="167" mass="18515">MDRDNVNIQMVLSHQATDLLWSAVQEGSYFIKADSPSPICSVLSHHVSAFLSLSVTPSQPAEKCELAARGLSKACGERTCKIEHNFQVSFEAFSAHKRGPKLSCGRLQLITTQIQSILSAPFLSLPPHTLLVRDPHDPCSQSTCFNPTSYQGRKVRAYYLEIELVKI</sequence>